<evidence type="ECO:0000256" key="6">
    <source>
        <dbReference type="ARBA" id="ARBA00022989"/>
    </source>
</evidence>
<dbReference type="PANTHER" id="PTHR11690">
    <property type="entry name" value="AMILORIDE-SENSITIVE SODIUM CHANNEL-RELATED"/>
    <property type="match status" value="1"/>
</dbReference>
<evidence type="ECO:0000256" key="2">
    <source>
        <dbReference type="ARBA" id="ARBA00007193"/>
    </source>
</evidence>
<sequence>MVNPSDNQDGKFPVDPIKPRKKYPSFFRNVIQYIYEYSENSTVHGVKYIGEKKRTATERFFWLVILGLSLYFCTYMIIKTYEKWDKSPVIVSFARSPTPIWEIPFPSVTICSETKSRKSVFNFTETIMKFRTYNNLTDEERDKLDKVALVCENHLFHQGSDFIKYDTIDFLTEIAPPFVESLWQCKWLNTNTTCNDLFTPMLTEEGICFSFNMLDRDELFSNEVYHNKDYLAHGVRAEDWSLEKGYSEKLETDTFPRRAISAGQKAGLSILLRAYDYDLDYICRGPVQGFKINLHHPAEYPLVSQQYFRAPLNQEVIVAVKPDMMTTSDGLKDYEPHRRQCYFPSERELRFFKVYTQQNCEIECLTNYTLKACDCVGYHMPHTEDTKICGSKKLVCMHEAQVSLLKNQVEYGLKKSGSNDEDSSDRYTCDCLPACTSLIYNAETSQADFNWQKVFESYKVNFSEFPGVQMTRVTLFFKEQQFINSERNELYGHTDFFANCGGLLGLFMGFSVLSVVEIIYFLSLRIICNIRKYGHHFWSGSADLVHNDAYDHKRR</sequence>
<dbReference type="AlphaFoldDB" id="A0A1W4XR61"/>
<keyword evidence="10 12" id="KW-0739">Sodium transport</keyword>
<evidence type="ECO:0000256" key="13">
    <source>
        <dbReference type="SAM" id="Phobius"/>
    </source>
</evidence>
<keyword evidence="8 12" id="KW-0406">Ion transport</keyword>
<dbReference type="Gene3D" id="2.60.470.10">
    <property type="entry name" value="Acid-sensing ion channels like domains"/>
    <property type="match status" value="1"/>
</dbReference>
<dbReference type="PROSITE" id="PS01206">
    <property type="entry name" value="ASC"/>
    <property type="match status" value="1"/>
</dbReference>
<dbReference type="PANTHER" id="PTHR11690:SF288">
    <property type="entry name" value="AMILORIDE-SENSITIVE NA+ CHANNEL-RELATED"/>
    <property type="match status" value="1"/>
</dbReference>
<dbReference type="RefSeq" id="XP_025829587.1">
    <property type="nucleotide sequence ID" value="XM_025973802.1"/>
</dbReference>
<evidence type="ECO:0000256" key="7">
    <source>
        <dbReference type="ARBA" id="ARBA00023053"/>
    </source>
</evidence>
<keyword evidence="9 13" id="KW-0472">Membrane</keyword>
<evidence type="ECO:0000256" key="10">
    <source>
        <dbReference type="ARBA" id="ARBA00023201"/>
    </source>
</evidence>
<protein>
    <submittedName>
        <fullName evidence="15 16">Pickpocket protein 28</fullName>
    </submittedName>
</protein>
<keyword evidence="6 13" id="KW-1133">Transmembrane helix</keyword>
<evidence type="ECO:0000313" key="16">
    <source>
        <dbReference type="RefSeq" id="XP_025829587.1"/>
    </source>
</evidence>
<evidence type="ECO:0000313" key="14">
    <source>
        <dbReference type="Proteomes" id="UP000192223"/>
    </source>
</evidence>
<evidence type="ECO:0000256" key="3">
    <source>
        <dbReference type="ARBA" id="ARBA00022448"/>
    </source>
</evidence>
<keyword evidence="5 12" id="KW-0812">Transmembrane</keyword>
<dbReference type="OrthoDB" id="6021021at2759"/>
<comment type="similarity">
    <text evidence="2 12">Belongs to the amiloride-sensitive sodium channel (TC 1.A.6) family.</text>
</comment>
<dbReference type="PRINTS" id="PR01078">
    <property type="entry name" value="AMINACHANNEL"/>
</dbReference>
<gene>
    <name evidence="15 16" type="primary">LOC108744142</name>
</gene>
<keyword evidence="14" id="KW-1185">Reference proteome</keyword>
<dbReference type="InterPro" id="IPR020903">
    <property type="entry name" value="ENaC_CS"/>
</dbReference>
<evidence type="ECO:0000256" key="12">
    <source>
        <dbReference type="RuleBase" id="RU000679"/>
    </source>
</evidence>
<dbReference type="GO" id="GO:0005886">
    <property type="term" value="C:plasma membrane"/>
    <property type="evidence" value="ECO:0007669"/>
    <property type="project" value="TreeGrafter"/>
</dbReference>
<reference evidence="15 16" key="1">
    <citation type="submission" date="2025-04" db="UniProtKB">
        <authorList>
            <consortium name="RefSeq"/>
        </authorList>
    </citation>
    <scope>IDENTIFICATION</scope>
    <source>
        <tissue evidence="15 16">Entire body</tissue>
    </source>
</reference>
<evidence type="ECO:0000313" key="15">
    <source>
        <dbReference type="RefSeq" id="XP_018335267.1"/>
    </source>
</evidence>
<dbReference type="RefSeq" id="XP_018335267.1">
    <property type="nucleotide sequence ID" value="XM_018479765.1"/>
</dbReference>
<evidence type="ECO:0000256" key="11">
    <source>
        <dbReference type="ARBA" id="ARBA00023303"/>
    </source>
</evidence>
<dbReference type="Pfam" id="PF00858">
    <property type="entry name" value="ASC"/>
    <property type="match status" value="1"/>
</dbReference>
<keyword evidence="11 12" id="KW-0407">Ion channel</keyword>
<evidence type="ECO:0000256" key="1">
    <source>
        <dbReference type="ARBA" id="ARBA00004141"/>
    </source>
</evidence>
<keyword evidence="7" id="KW-0915">Sodium</keyword>
<dbReference type="Proteomes" id="UP000192223">
    <property type="component" value="Unplaced"/>
</dbReference>
<evidence type="ECO:0000256" key="4">
    <source>
        <dbReference type="ARBA" id="ARBA00022461"/>
    </source>
</evidence>
<keyword evidence="4 12" id="KW-0894">Sodium channel</keyword>
<comment type="subcellular location">
    <subcellularLocation>
        <location evidence="1">Membrane</location>
        <topology evidence="1">Multi-pass membrane protein</topology>
    </subcellularLocation>
</comment>
<keyword evidence="3 12" id="KW-0813">Transport</keyword>
<name>A0A1W4XR61_AGRPL</name>
<proteinExistence type="inferred from homology"/>
<evidence type="ECO:0000256" key="5">
    <source>
        <dbReference type="ARBA" id="ARBA00022692"/>
    </source>
</evidence>
<dbReference type="KEGG" id="apln:108744142"/>
<dbReference type="GeneID" id="108744142"/>
<dbReference type="InterPro" id="IPR001873">
    <property type="entry name" value="ENaC"/>
</dbReference>
<evidence type="ECO:0000256" key="8">
    <source>
        <dbReference type="ARBA" id="ARBA00023065"/>
    </source>
</evidence>
<dbReference type="Gene3D" id="1.10.287.770">
    <property type="entry name" value="YojJ-like"/>
    <property type="match status" value="1"/>
</dbReference>
<evidence type="ECO:0000256" key="9">
    <source>
        <dbReference type="ARBA" id="ARBA00023136"/>
    </source>
</evidence>
<feature type="transmembrane region" description="Helical" evidence="13">
    <location>
        <begin position="60"/>
        <end position="78"/>
    </location>
</feature>
<dbReference type="STRING" id="224129.A0A1W4XR61"/>
<feature type="transmembrane region" description="Helical" evidence="13">
    <location>
        <begin position="496"/>
        <end position="522"/>
    </location>
</feature>
<dbReference type="GO" id="GO:0015280">
    <property type="term" value="F:ligand-gated sodium channel activity"/>
    <property type="evidence" value="ECO:0007669"/>
    <property type="project" value="TreeGrafter"/>
</dbReference>
<organism evidence="14 15">
    <name type="scientific">Agrilus planipennis</name>
    <name type="common">Emerald ash borer</name>
    <name type="synonym">Agrilus marcopoli</name>
    <dbReference type="NCBI Taxonomy" id="224129"/>
    <lineage>
        <taxon>Eukaryota</taxon>
        <taxon>Metazoa</taxon>
        <taxon>Ecdysozoa</taxon>
        <taxon>Arthropoda</taxon>
        <taxon>Hexapoda</taxon>
        <taxon>Insecta</taxon>
        <taxon>Pterygota</taxon>
        <taxon>Neoptera</taxon>
        <taxon>Endopterygota</taxon>
        <taxon>Coleoptera</taxon>
        <taxon>Polyphaga</taxon>
        <taxon>Elateriformia</taxon>
        <taxon>Buprestoidea</taxon>
        <taxon>Buprestidae</taxon>
        <taxon>Agrilinae</taxon>
        <taxon>Agrilus</taxon>
    </lineage>
</organism>
<accession>A0A1W4XR61</accession>